<sequence length="903" mass="98107">MLFSEDKNVYIKLMSSLTDGQAVWNPDPGYDNSDPPKPHPRVRYGDVGYINEEGGFTRLFNIHDDESDINVNRIEDNKEKAKAGTVTNNTHTSLVRSKKLGLFSKMKAKLPLSIVGAGASVAFSQHQAALLRFFDKGWYELSPTCQEYRKSILQYGEDWLARAQVEASDPNLELEDIIIVYGCKRVQSWLITVSEDTKATAQLQASADFTSGIGGTVQLGADFEKVNGKRVRFGPGHRIERRKEGVKEAPDHGKNGASTSTTLSPRAQTIVSLTAYRIKKRMILAPKVIEAAAKPKDLYDSRRPGGSAEPLRSGSVYETPGQYEVSKLPEGDIRARSNHDHMRAALDYILNKSDATIAVVSEDDLLSCARESNLSKNILNGEIITAEQVLRKCHPKVYVAEYEDVKIGALFDVGESLRQQDAQVQSGAQQAYSSLPQLSQQAANSEDHTAKDEAPPYPHADSEPLAVHEASTHVVNVGSSPPHLDSDPWDAFDTPIPNEPLPPYEARQPIVPVIPEISLKEVRLQGHTDVVSSVAISADGKRIVSGSWDRTIHVWNAETGQQVGSALKGHDGKVTSIALSADGKRIASGSWDRTIRVWDAETGEHIGPALEGHSRVVTSVAISADGKHIVSGSWDRTVRLWNAETRQQIGAALQGHEKVVTAVAMSMDGTRIASGSEDRTVRIWDTSTRESVNVLRGYPQDVRSIAFSPDGTDLVSGGVNGTIHVFDVFLGTPSTLKFQGQTGDVNSVFYSQDGQRIVSGSSDGTVRIWDARTGIQHILQSNRENGSINAVAFSPDGKLVIWGSQDHSINVRYADGPASPAQPAAVTRLGDDHSNAATSKAKGKRPEKDVLHIEKSLGAALDRYDADVRAGGSGQRDQKFDQKQPKEFGETAPSTCGPSVLSE</sequence>
<protein>
    <submittedName>
        <fullName evidence="1">WD40-repeat-containing domain protein</fullName>
    </submittedName>
</protein>
<reference evidence="1" key="1">
    <citation type="submission" date="2021-02" db="EMBL/GenBank/DDBJ databases">
        <authorList>
            <consortium name="DOE Joint Genome Institute"/>
            <person name="Ahrendt S."/>
            <person name="Looney B.P."/>
            <person name="Miyauchi S."/>
            <person name="Morin E."/>
            <person name="Drula E."/>
            <person name="Courty P.E."/>
            <person name="Chicoki N."/>
            <person name="Fauchery L."/>
            <person name="Kohler A."/>
            <person name="Kuo A."/>
            <person name="Labutti K."/>
            <person name="Pangilinan J."/>
            <person name="Lipzen A."/>
            <person name="Riley R."/>
            <person name="Andreopoulos W."/>
            <person name="He G."/>
            <person name="Johnson J."/>
            <person name="Barry K.W."/>
            <person name="Grigoriev I.V."/>
            <person name="Nagy L."/>
            <person name="Hibbett D."/>
            <person name="Henrissat B."/>
            <person name="Matheny P.B."/>
            <person name="Labbe J."/>
            <person name="Martin F."/>
        </authorList>
    </citation>
    <scope>NUCLEOTIDE SEQUENCE</scope>
    <source>
        <strain evidence="1">EC-137</strain>
    </source>
</reference>
<dbReference type="EMBL" id="MU274186">
    <property type="protein sequence ID" value="KAI0026787.1"/>
    <property type="molecule type" value="Genomic_DNA"/>
</dbReference>
<comment type="caution">
    <text evidence="1">The sequence shown here is derived from an EMBL/GenBank/DDBJ whole genome shotgun (WGS) entry which is preliminary data.</text>
</comment>
<accession>A0ACB8Q514</accession>
<reference evidence="1" key="2">
    <citation type="journal article" date="2022" name="New Phytol.">
        <title>Evolutionary transition to the ectomycorrhizal habit in the genomes of a hyperdiverse lineage of mushroom-forming fungi.</title>
        <authorList>
            <person name="Looney B."/>
            <person name="Miyauchi S."/>
            <person name="Morin E."/>
            <person name="Drula E."/>
            <person name="Courty P.E."/>
            <person name="Kohler A."/>
            <person name="Kuo A."/>
            <person name="LaButti K."/>
            <person name="Pangilinan J."/>
            <person name="Lipzen A."/>
            <person name="Riley R."/>
            <person name="Andreopoulos W."/>
            <person name="He G."/>
            <person name="Johnson J."/>
            <person name="Nolan M."/>
            <person name="Tritt A."/>
            <person name="Barry K.W."/>
            <person name="Grigoriev I.V."/>
            <person name="Nagy L.G."/>
            <person name="Hibbett D."/>
            <person name="Henrissat B."/>
            <person name="Matheny P.B."/>
            <person name="Labbe J."/>
            <person name="Martin F.M."/>
        </authorList>
    </citation>
    <scope>NUCLEOTIDE SEQUENCE</scope>
    <source>
        <strain evidence="1">EC-137</strain>
    </source>
</reference>
<evidence type="ECO:0000313" key="1">
    <source>
        <dbReference type="EMBL" id="KAI0026787.1"/>
    </source>
</evidence>
<organism evidence="1 2">
    <name type="scientific">Vararia minispora EC-137</name>
    <dbReference type="NCBI Taxonomy" id="1314806"/>
    <lineage>
        <taxon>Eukaryota</taxon>
        <taxon>Fungi</taxon>
        <taxon>Dikarya</taxon>
        <taxon>Basidiomycota</taxon>
        <taxon>Agaricomycotina</taxon>
        <taxon>Agaricomycetes</taxon>
        <taxon>Russulales</taxon>
        <taxon>Lachnocladiaceae</taxon>
        <taxon>Vararia</taxon>
    </lineage>
</organism>
<keyword evidence="2" id="KW-1185">Reference proteome</keyword>
<gene>
    <name evidence="1" type="ORF">K488DRAFT_91865</name>
</gene>
<evidence type="ECO:0000313" key="2">
    <source>
        <dbReference type="Proteomes" id="UP000814128"/>
    </source>
</evidence>
<proteinExistence type="predicted"/>
<name>A0ACB8Q514_9AGAM</name>
<dbReference type="Proteomes" id="UP000814128">
    <property type="component" value="Unassembled WGS sequence"/>
</dbReference>